<keyword evidence="1" id="KW-0677">Repeat</keyword>
<evidence type="ECO:0000313" key="4">
    <source>
        <dbReference type="EMBL" id="KAL3786038.1"/>
    </source>
</evidence>
<keyword evidence="2" id="KW-0040">ANK repeat</keyword>
<sequence length="651" mass="71723">MVRLGRIRSKTPPPAQHNEPPIIMNGPVPSRGYSLNRTTTNDNMSYITDVSSVTCPIELARSNSLETAGDADVSYFSMTEVNSALTGWTSVDNQSRPAALQKEVIDKGGGKLAPINEPKSSVDELSVIMDSSDDGSVEVQSITGKLKSMNAENWNPRPMSINASKGNKTPKTPASPRPPLPPSPKTTVTNKAVKFQSPSDANASKDKSFFKETIDNHTDQKEKEKPTSQKSSPVPPSPTSSISSTQKKRQPVPPLKDPSMDDNENDEAGMWEADCNYDINPTVMFQVLESGDWRDCIEFLDGKSSDGDVWNFAFLTKGMGGGKNKPDVNQMKARQKELRSQARTWIVRRERKSGVLRWRMLPIHAALVFNAPFDVVLRLYHLYPGAVRCRNDLGMLPLHHVFMYGNEDRILELFLDVFPEGLGVKDDKGRLPLGCTPQDGSENERRSNILDLYSKFQVEFATRLLEEAKGGSSGSNKAKNGEAMTRSGYIPKHGQTTNTHQQRQPMKPLQRTNISSSIQPPIQSPDPVASLGIAPRYTTTTGFNHVPYEAMRAAKDPTAAVRPIKASRLEIDDDKSLTGIDKYASMSDESENSSSLANLHNERAHLRSELLKLGGLDTIQEDGEEGKGGVGVKKMKKGFKKLFKRGTLALI</sequence>
<proteinExistence type="predicted"/>
<dbReference type="PANTHER" id="PTHR24153">
    <property type="entry name" value="ESPIN"/>
    <property type="match status" value="1"/>
</dbReference>
<protein>
    <recommendedName>
        <fullName evidence="6">Ankyrin repeat protein</fullName>
    </recommendedName>
</protein>
<accession>A0ABD3PDB8</accession>
<evidence type="ECO:0000256" key="2">
    <source>
        <dbReference type="ARBA" id="ARBA00023043"/>
    </source>
</evidence>
<feature type="compositionally biased region" description="Polar residues" evidence="3">
    <location>
        <begin position="494"/>
        <end position="504"/>
    </location>
</feature>
<comment type="caution">
    <text evidence="4">The sequence shown here is derived from an EMBL/GenBank/DDBJ whole genome shotgun (WGS) entry which is preliminary data.</text>
</comment>
<evidence type="ECO:0000256" key="1">
    <source>
        <dbReference type="ARBA" id="ARBA00022737"/>
    </source>
</evidence>
<dbReference type="InterPro" id="IPR052420">
    <property type="entry name" value="Espin/Espin-like"/>
</dbReference>
<evidence type="ECO:0000256" key="3">
    <source>
        <dbReference type="SAM" id="MobiDB-lite"/>
    </source>
</evidence>
<dbReference type="EMBL" id="JALLPJ020000668">
    <property type="protein sequence ID" value="KAL3786038.1"/>
    <property type="molecule type" value="Genomic_DNA"/>
</dbReference>
<feature type="compositionally biased region" description="Basic and acidic residues" evidence="3">
    <location>
        <begin position="216"/>
        <end position="227"/>
    </location>
</feature>
<name>A0ABD3PDB8_9STRA</name>
<evidence type="ECO:0000313" key="5">
    <source>
        <dbReference type="Proteomes" id="UP001530400"/>
    </source>
</evidence>
<dbReference type="PANTHER" id="PTHR24153:SF8">
    <property type="entry name" value="FORKED, ISOFORM F"/>
    <property type="match status" value="1"/>
</dbReference>
<feature type="region of interest" description="Disordered" evidence="3">
    <location>
        <begin position="216"/>
        <end position="267"/>
    </location>
</feature>
<keyword evidence="5" id="KW-1185">Reference proteome</keyword>
<feature type="region of interest" description="Disordered" evidence="3">
    <location>
        <begin position="148"/>
        <end position="189"/>
    </location>
</feature>
<reference evidence="4 5" key="1">
    <citation type="submission" date="2024-10" db="EMBL/GenBank/DDBJ databases">
        <title>Updated reference genomes for cyclostephanoid diatoms.</title>
        <authorList>
            <person name="Roberts W.R."/>
            <person name="Alverson A.J."/>
        </authorList>
    </citation>
    <scope>NUCLEOTIDE SEQUENCE [LARGE SCALE GENOMIC DNA]</scope>
    <source>
        <strain evidence="4 5">AJA010-31</strain>
    </source>
</reference>
<dbReference type="AlphaFoldDB" id="A0ABD3PDB8"/>
<feature type="compositionally biased region" description="Pro residues" evidence="3">
    <location>
        <begin position="173"/>
        <end position="184"/>
    </location>
</feature>
<gene>
    <name evidence="4" type="ORF">ACHAWO_013507</name>
</gene>
<feature type="region of interest" description="Disordered" evidence="3">
    <location>
        <begin position="468"/>
        <end position="533"/>
    </location>
</feature>
<evidence type="ECO:0008006" key="6">
    <source>
        <dbReference type="Google" id="ProtNLM"/>
    </source>
</evidence>
<dbReference type="Proteomes" id="UP001530400">
    <property type="component" value="Unassembled WGS sequence"/>
</dbReference>
<feature type="region of interest" description="Disordered" evidence="3">
    <location>
        <begin position="1"/>
        <end position="30"/>
    </location>
</feature>
<organism evidence="4 5">
    <name type="scientific">Cyclotella atomus</name>
    <dbReference type="NCBI Taxonomy" id="382360"/>
    <lineage>
        <taxon>Eukaryota</taxon>
        <taxon>Sar</taxon>
        <taxon>Stramenopiles</taxon>
        <taxon>Ochrophyta</taxon>
        <taxon>Bacillariophyta</taxon>
        <taxon>Coscinodiscophyceae</taxon>
        <taxon>Thalassiosirophycidae</taxon>
        <taxon>Stephanodiscales</taxon>
        <taxon>Stephanodiscaceae</taxon>
        <taxon>Cyclotella</taxon>
    </lineage>
</organism>